<keyword evidence="3" id="KW-1185">Reference proteome</keyword>
<organism evidence="2 3">
    <name type="scientific">Ruegeria sediminis</name>
    <dbReference type="NCBI Taxonomy" id="2583820"/>
    <lineage>
        <taxon>Bacteria</taxon>
        <taxon>Pseudomonadati</taxon>
        <taxon>Pseudomonadota</taxon>
        <taxon>Alphaproteobacteria</taxon>
        <taxon>Rhodobacterales</taxon>
        <taxon>Roseobacteraceae</taxon>
        <taxon>Ruegeria</taxon>
    </lineage>
</organism>
<comment type="caution">
    <text evidence="2">The sequence shown here is derived from an EMBL/GenBank/DDBJ whole genome shotgun (WGS) entry which is preliminary data.</text>
</comment>
<reference evidence="2 3" key="1">
    <citation type="submission" date="2019-05" db="EMBL/GenBank/DDBJ databases">
        <title>Ruegeria sp. nov., isolated from tidal flat.</title>
        <authorList>
            <person name="Kim W."/>
        </authorList>
    </citation>
    <scope>NUCLEOTIDE SEQUENCE [LARGE SCALE GENOMIC DNA]</scope>
    <source>
        <strain evidence="2 3">CAU 1488</strain>
    </source>
</reference>
<accession>A0ABY2WSV2</accession>
<evidence type="ECO:0008006" key="4">
    <source>
        <dbReference type="Google" id="ProtNLM"/>
    </source>
</evidence>
<keyword evidence="1" id="KW-0732">Signal</keyword>
<feature type="signal peptide" evidence="1">
    <location>
        <begin position="1"/>
        <end position="19"/>
    </location>
</feature>
<evidence type="ECO:0000313" key="2">
    <source>
        <dbReference type="EMBL" id="TMV02561.1"/>
    </source>
</evidence>
<evidence type="ECO:0000256" key="1">
    <source>
        <dbReference type="SAM" id="SignalP"/>
    </source>
</evidence>
<sequence>MSKIVSSIGLVVLATNAWAQDFSDLAVPTDRYIRENAELLTLSYWPEGIAFEAVGSVPADLGLQSASLAQVLSGQAETKFAMVGRPNSWFSPKERIGHEANLVVHFAEFKDPEARTAEIIYVGRDVDIDLQDARPEIRSLFASGLPFQGPGCYAAWSANEENKINSFVVVIDASNSKEQQEACIDFMIPSSLGVLPVFSTYDYSEEGPKSLRASEPFIDKSELNFLLRASAYCRNAVEDFSLSCPADLLGAVYKRHEELLNDAN</sequence>
<dbReference type="EMBL" id="VCPD01000012">
    <property type="protein sequence ID" value="TMV02561.1"/>
    <property type="molecule type" value="Genomic_DNA"/>
</dbReference>
<dbReference type="Proteomes" id="UP001193035">
    <property type="component" value="Unassembled WGS sequence"/>
</dbReference>
<feature type="chain" id="PRO_5046957500" description="DUF2927 domain-containing protein" evidence="1">
    <location>
        <begin position="20"/>
        <end position="264"/>
    </location>
</feature>
<evidence type="ECO:0000313" key="3">
    <source>
        <dbReference type="Proteomes" id="UP001193035"/>
    </source>
</evidence>
<gene>
    <name evidence="2" type="ORF">FGK63_20235</name>
</gene>
<proteinExistence type="predicted"/>
<name>A0ABY2WSV2_9RHOB</name>
<protein>
    <recommendedName>
        <fullName evidence="4">DUF2927 domain-containing protein</fullName>
    </recommendedName>
</protein>
<dbReference type="RefSeq" id="WP_138845709.1">
    <property type="nucleotide sequence ID" value="NZ_VCPD01000012.1"/>
</dbReference>